<proteinExistence type="predicted"/>
<keyword evidence="2" id="KW-1185">Reference proteome</keyword>
<reference evidence="1 2" key="1">
    <citation type="submission" date="2019-12" db="EMBL/GenBank/DDBJ databases">
        <title>Chitinophaga sp. strain ysch24 (GDMCC 1.1355), whole genome shotgun sequence.</title>
        <authorList>
            <person name="Zhang X."/>
        </authorList>
    </citation>
    <scope>NUCLEOTIDE SEQUENCE [LARGE SCALE GENOMIC DNA]</scope>
    <source>
        <strain evidence="2">ysch24</strain>
    </source>
</reference>
<organism evidence="1 2">
    <name type="scientific">Chitinophaga tropicalis</name>
    <dbReference type="NCBI Taxonomy" id="2683588"/>
    <lineage>
        <taxon>Bacteria</taxon>
        <taxon>Pseudomonadati</taxon>
        <taxon>Bacteroidota</taxon>
        <taxon>Chitinophagia</taxon>
        <taxon>Chitinophagales</taxon>
        <taxon>Chitinophagaceae</taxon>
        <taxon>Chitinophaga</taxon>
    </lineage>
</organism>
<name>A0A7K1U5Q9_9BACT</name>
<dbReference type="Proteomes" id="UP000461730">
    <property type="component" value="Unassembled WGS sequence"/>
</dbReference>
<evidence type="ECO:0000313" key="1">
    <source>
        <dbReference type="EMBL" id="MVT09702.1"/>
    </source>
</evidence>
<evidence type="ECO:0000313" key="2">
    <source>
        <dbReference type="Proteomes" id="UP000461730"/>
    </source>
</evidence>
<dbReference type="AlphaFoldDB" id="A0A7K1U5Q9"/>
<dbReference type="RefSeq" id="WP_157307144.1">
    <property type="nucleotide sequence ID" value="NZ_WRXN01000006.1"/>
</dbReference>
<comment type="caution">
    <text evidence="1">The sequence shown here is derived from an EMBL/GenBank/DDBJ whole genome shotgun (WGS) entry which is preliminary data.</text>
</comment>
<dbReference type="EMBL" id="WRXN01000006">
    <property type="protein sequence ID" value="MVT09702.1"/>
    <property type="molecule type" value="Genomic_DNA"/>
</dbReference>
<protein>
    <submittedName>
        <fullName evidence="1">Uncharacterized protein</fullName>
    </submittedName>
</protein>
<gene>
    <name evidence="1" type="ORF">GO493_15640</name>
</gene>
<accession>A0A7K1U5Q9</accession>
<sequence length="508" mass="57869">MSTELYKLTVAATGVMSEFAHLTLYNGYLDVIAKGYEVLEMELPRGLYSVTMKLDGNIISENIRLEKETRHEIATPPIYSSLVAAQYQSTQDYYKGYATLYSKIPTVGAQIKDAGSLFLFFRYTDEQNNKSINQEHALPMGEGFSLLNAGRQVLYKLEHDNVQQDLDEGWLAFHVCLPPGFYYLHYEGRPINPLWEKDKGQPPREIPLQVFKSDDSLEALKDKYWQTQVFLTFGHGPIFPSMSVFIMPKESGFISNDESYYRIDGVRHKFHNGVYFLPEKVMREFAIGQFTSPMKGLLAAYIYFNNNETQDDALFRELMQNLPALLGEGCPDLEALKILSAWYYKEPVPQVDMSRPGMFIDGVRAAIQASLNQPGIIKEDSLLEDITDRLYCDMVWTSYEPLPLPRKAPEHTFVPNSILYALEQAIPANATAEQISAGILNSNTISTVLYYIEKLDTEIEINDLAKRLQLPPNVIKKTIRNILAFPDSLKDIRNQAVLFQINKLKESI</sequence>